<protein>
    <submittedName>
        <fullName evidence="2">Uncharacterized protein</fullName>
    </submittedName>
</protein>
<keyword evidence="3" id="KW-1185">Reference proteome</keyword>
<keyword evidence="1" id="KW-0732">Signal</keyword>
<proteinExistence type="predicted"/>
<gene>
    <name evidence="2" type="ORF">FNJ47_04270</name>
</gene>
<feature type="signal peptide" evidence="1">
    <location>
        <begin position="1"/>
        <end position="31"/>
    </location>
</feature>
<evidence type="ECO:0000313" key="3">
    <source>
        <dbReference type="Proteomes" id="UP000468531"/>
    </source>
</evidence>
<sequence>MRTLSLAAVLAIAGFAVVTPFSIAPASAQFAIDTPVGGVVVGPQHRYYDRDYDRRAYRAYNYDRGYRGCRTVTIERDDGSVRQVRRCD</sequence>
<evidence type="ECO:0000313" key="2">
    <source>
        <dbReference type="EMBL" id="NEU95064.1"/>
    </source>
</evidence>
<reference evidence="2 3" key="1">
    <citation type="journal article" date="2020" name="Arch. Microbiol.">
        <title>Bradyrhizobium uaiense sp. nov., a new highly efficient cowpea symbiont.</title>
        <authorList>
            <person name="Cabral Michel D."/>
            <person name="Azarias Guimaraes A."/>
            <person name="Martins da Costa E."/>
            <person name="Soares de Carvalho T."/>
            <person name="Balsanelli E."/>
            <person name="Willems A."/>
            <person name="Maltempi de Souza E."/>
            <person name="de Souza Moreira F.M."/>
        </authorList>
    </citation>
    <scope>NUCLEOTIDE SEQUENCE [LARGE SCALE GENOMIC DNA]</scope>
    <source>
        <strain evidence="2 3">UFLA 03-164</strain>
    </source>
</reference>
<evidence type="ECO:0000256" key="1">
    <source>
        <dbReference type="SAM" id="SignalP"/>
    </source>
</evidence>
<dbReference type="Proteomes" id="UP000468531">
    <property type="component" value="Unassembled WGS sequence"/>
</dbReference>
<organism evidence="2 3">
    <name type="scientific">Bradyrhizobium uaiense</name>
    <dbReference type="NCBI Taxonomy" id="2594946"/>
    <lineage>
        <taxon>Bacteria</taxon>
        <taxon>Pseudomonadati</taxon>
        <taxon>Pseudomonadota</taxon>
        <taxon>Alphaproteobacteria</taxon>
        <taxon>Hyphomicrobiales</taxon>
        <taxon>Nitrobacteraceae</taxon>
        <taxon>Bradyrhizobium</taxon>
    </lineage>
</organism>
<dbReference type="AlphaFoldDB" id="A0A6P1BA20"/>
<name>A0A6P1BA20_9BRAD</name>
<dbReference type="RefSeq" id="WP_163150934.1">
    <property type="nucleotide sequence ID" value="NZ_VKHP01000009.1"/>
</dbReference>
<dbReference type="EMBL" id="VKHP01000009">
    <property type="protein sequence ID" value="NEU95064.1"/>
    <property type="molecule type" value="Genomic_DNA"/>
</dbReference>
<accession>A0A6P1BA20</accession>
<comment type="caution">
    <text evidence="2">The sequence shown here is derived from an EMBL/GenBank/DDBJ whole genome shotgun (WGS) entry which is preliminary data.</text>
</comment>
<feature type="chain" id="PRO_5026713539" evidence="1">
    <location>
        <begin position="32"/>
        <end position="88"/>
    </location>
</feature>